<comment type="subunit">
    <text evidence="6">Monomer.</text>
</comment>
<dbReference type="InterPro" id="IPR027417">
    <property type="entry name" value="P-loop_NTPase"/>
</dbReference>
<evidence type="ECO:0000256" key="3">
    <source>
        <dbReference type="ARBA" id="ARBA00022741"/>
    </source>
</evidence>
<organism evidence="7">
    <name type="scientific">Sedimenticola thiotaurini</name>
    <dbReference type="NCBI Taxonomy" id="1543721"/>
    <lineage>
        <taxon>Bacteria</taxon>
        <taxon>Pseudomonadati</taxon>
        <taxon>Pseudomonadota</taxon>
        <taxon>Gammaproteobacteria</taxon>
        <taxon>Chromatiales</taxon>
        <taxon>Sedimenticolaceae</taxon>
        <taxon>Sedimenticola</taxon>
    </lineage>
</organism>
<proteinExistence type="inferred from homology"/>
<evidence type="ECO:0000313" key="7">
    <source>
        <dbReference type="EMBL" id="HEB94799.1"/>
    </source>
</evidence>
<keyword evidence="4 5" id="KW-0418">Kinase</keyword>
<dbReference type="EMBL" id="DRKP01000001">
    <property type="protein sequence ID" value="HEB94799.1"/>
    <property type="molecule type" value="Genomic_DNA"/>
</dbReference>
<dbReference type="GO" id="GO:0005524">
    <property type="term" value="F:ATP binding"/>
    <property type="evidence" value="ECO:0007669"/>
    <property type="project" value="UniProtKB-KW"/>
</dbReference>
<dbReference type="GO" id="GO:0005737">
    <property type="term" value="C:cytoplasm"/>
    <property type="evidence" value="ECO:0007669"/>
    <property type="project" value="UniProtKB-SubCell"/>
</dbReference>
<feature type="non-terminal residue" evidence="7">
    <location>
        <position position="123"/>
    </location>
</feature>
<sequence length="123" mass="13396">MVNGAACWGIQLTMRMVLIGPPGSGKGTQATLLAEHYRIPRISVSSLLRQAPRGDEGPAGQARAFLDMGQPVPDELILQVLKQRLRQPDTRDGFLLVGFPRTTAQALLLDELLDRLGQPLDLV</sequence>
<dbReference type="PANTHER" id="PTHR23359">
    <property type="entry name" value="NUCLEOTIDE KINASE"/>
    <property type="match status" value="1"/>
</dbReference>
<dbReference type="EC" id="2.7.4.3" evidence="6"/>
<dbReference type="SUPFAM" id="SSF52540">
    <property type="entry name" value="P-loop containing nucleoside triphosphate hydrolases"/>
    <property type="match status" value="1"/>
</dbReference>
<keyword evidence="1 5" id="KW-0808">Transferase</keyword>
<evidence type="ECO:0000256" key="4">
    <source>
        <dbReference type="ARBA" id="ARBA00022777"/>
    </source>
</evidence>
<protein>
    <recommendedName>
        <fullName evidence="6">Adenylate kinase</fullName>
        <ecNumber evidence="6">2.7.4.3</ecNumber>
    </recommendedName>
</protein>
<dbReference type="PRINTS" id="PR00094">
    <property type="entry name" value="ADENYLTKNASE"/>
</dbReference>
<accession>A0A831RKY1</accession>
<dbReference type="Pfam" id="PF00406">
    <property type="entry name" value="ADK"/>
    <property type="match status" value="1"/>
</dbReference>
<reference evidence="7" key="1">
    <citation type="journal article" date="2020" name="mSystems">
        <title>Genome- and Community-Level Interaction Insights into Carbon Utilization and Element Cycling Functions of Hydrothermarchaeota in Hydrothermal Sediment.</title>
        <authorList>
            <person name="Zhou Z."/>
            <person name="Liu Y."/>
            <person name="Xu W."/>
            <person name="Pan J."/>
            <person name="Luo Z.H."/>
            <person name="Li M."/>
        </authorList>
    </citation>
    <scope>NUCLEOTIDE SEQUENCE [LARGE SCALE GENOMIC DNA]</scope>
    <source>
        <strain evidence="7">HyVt-443</strain>
    </source>
</reference>
<comment type="caution">
    <text evidence="7">The sequence shown here is derived from an EMBL/GenBank/DDBJ whole genome shotgun (WGS) entry which is preliminary data.</text>
</comment>
<dbReference type="InterPro" id="IPR000850">
    <property type="entry name" value="Adenylat/UMP-CMP_kin"/>
</dbReference>
<keyword evidence="3 6" id="KW-0547">Nucleotide-binding</keyword>
<dbReference type="GO" id="GO:0004017">
    <property type="term" value="F:AMP kinase activity"/>
    <property type="evidence" value="ECO:0007669"/>
    <property type="project" value="UniProtKB-EC"/>
</dbReference>
<evidence type="ECO:0000256" key="1">
    <source>
        <dbReference type="ARBA" id="ARBA00022679"/>
    </source>
</evidence>
<dbReference type="Proteomes" id="UP000886251">
    <property type="component" value="Unassembled WGS sequence"/>
</dbReference>
<evidence type="ECO:0000256" key="6">
    <source>
        <dbReference type="RuleBase" id="RU003331"/>
    </source>
</evidence>
<name>A0A831RKY1_9GAMM</name>
<evidence type="ECO:0000256" key="2">
    <source>
        <dbReference type="ARBA" id="ARBA00022727"/>
    </source>
</evidence>
<gene>
    <name evidence="7" type="ORF">ENI96_00005</name>
</gene>
<dbReference type="Gene3D" id="3.40.50.300">
    <property type="entry name" value="P-loop containing nucleotide triphosphate hydrolases"/>
    <property type="match status" value="1"/>
</dbReference>
<evidence type="ECO:0000256" key="5">
    <source>
        <dbReference type="RuleBase" id="RU003330"/>
    </source>
</evidence>
<dbReference type="CDD" id="cd01428">
    <property type="entry name" value="ADK"/>
    <property type="match status" value="1"/>
</dbReference>
<dbReference type="AlphaFoldDB" id="A0A831RKY1"/>
<keyword evidence="6" id="KW-0067">ATP-binding</keyword>
<comment type="similarity">
    <text evidence="5">Belongs to the adenylate kinase family.</text>
</comment>
<comment type="subcellular location">
    <subcellularLocation>
        <location evidence="6">Cytoplasm</location>
    </subcellularLocation>
</comment>
<comment type="catalytic activity">
    <reaction evidence="6">
        <text>AMP + ATP = 2 ADP</text>
        <dbReference type="Rhea" id="RHEA:12973"/>
        <dbReference type="ChEBI" id="CHEBI:30616"/>
        <dbReference type="ChEBI" id="CHEBI:456215"/>
        <dbReference type="ChEBI" id="CHEBI:456216"/>
        <dbReference type="EC" id="2.7.4.3"/>
    </reaction>
</comment>
<keyword evidence="2" id="KW-0545">Nucleotide biosynthesis</keyword>